<dbReference type="AlphaFoldDB" id="A0AAF1KPC1"/>
<dbReference type="InterPro" id="IPR013901">
    <property type="entry name" value="Anthrone_oxy"/>
</dbReference>
<keyword evidence="1" id="KW-0472">Membrane</keyword>
<keyword evidence="1" id="KW-0812">Transmembrane</keyword>
<dbReference type="EMBL" id="JAAEDH010000012">
    <property type="protein sequence ID" value="MBR0655708.1"/>
    <property type="molecule type" value="Genomic_DNA"/>
</dbReference>
<name>A0AAF1KPC1_9PROT</name>
<reference evidence="2" key="1">
    <citation type="submission" date="2020-01" db="EMBL/GenBank/DDBJ databases">
        <authorList>
            <person name="Rat A."/>
        </authorList>
    </citation>
    <scope>NUCLEOTIDE SEQUENCE</scope>
    <source>
        <strain evidence="2">LMG 28251</strain>
    </source>
</reference>
<feature type="transmembrane region" description="Helical" evidence="1">
    <location>
        <begin position="57"/>
        <end position="75"/>
    </location>
</feature>
<evidence type="ECO:0000313" key="2">
    <source>
        <dbReference type="EMBL" id="MBR0655708.1"/>
    </source>
</evidence>
<keyword evidence="1" id="KW-1133">Transmembrane helix</keyword>
<evidence type="ECO:0000313" key="3">
    <source>
        <dbReference type="Proteomes" id="UP001196068"/>
    </source>
</evidence>
<reference evidence="2" key="2">
    <citation type="journal article" date="2021" name="Syst. Appl. Microbiol.">
        <title>Roseomonas hellenica sp. nov., isolated from roots of wild-growing Alkanna tinctoria.</title>
        <authorList>
            <person name="Rat A."/>
            <person name="Naranjo H.D."/>
            <person name="Lebbe L."/>
            <person name="Cnockaert M."/>
            <person name="Krigas N."/>
            <person name="Grigoriadou K."/>
            <person name="Maloupa E."/>
            <person name="Willems A."/>
        </authorList>
    </citation>
    <scope>NUCLEOTIDE SEQUENCE</scope>
    <source>
        <strain evidence="2">LMG 28251</strain>
    </source>
</reference>
<accession>A0AAF1KPC1</accession>
<organism evidence="2 3">
    <name type="scientific">Plastoroseomonas arctica</name>
    <dbReference type="NCBI Taxonomy" id="1509237"/>
    <lineage>
        <taxon>Bacteria</taxon>
        <taxon>Pseudomonadati</taxon>
        <taxon>Pseudomonadota</taxon>
        <taxon>Alphaproteobacteria</taxon>
        <taxon>Acetobacterales</taxon>
        <taxon>Acetobacteraceae</taxon>
        <taxon>Plastoroseomonas</taxon>
    </lineage>
</organism>
<evidence type="ECO:0000256" key="1">
    <source>
        <dbReference type="SAM" id="Phobius"/>
    </source>
</evidence>
<comment type="caution">
    <text evidence="2">The sequence shown here is derived from an EMBL/GenBank/DDBJ whole genome shotgun (WGS) entry which is preliminary data.</text>
</comment>
<dbReference type="Pfam" id="PF08592">
    <property type="entry name" value="Anthrone_oxy"/>
    <property type="match status" value="1"/>
</dbReference>
<sequence>MLTLVLIGIALIAAILSAGLYYAFSGPVMRGFAAGTPETAVAVMRAINSRIMTPLFAFVFFGPSIFALLGALAAWREGRSDAASCACAASVIHALGAIAVTMTVHLPLNTALERGTGAATDLWRAYAPRWTAWNHLRSIALLLAAALLVAALHLALPAP</sequence>
<gene>
    <name evidence="2" type="ORF">GXW79_11535</name>
</gene>
<feature type="transmembrane region" description="Helical" evidence="1">
    <location>
        <begin position="82"/>
        <end position="104"/>
    </location>
</feature>
<dbReference type="RefSeq" id="WP_211874550.1">
    <property type="nucleotide sequence ID" value="NZ_JAAEDH010000012.1"/>
</dbReference>
<feature type="transmembrane region" description="Helical" evidence="1">
    <location>
        <begin position="138"/>
        <end position="156"/>
    </location>
</feature>
<protein>
    <submittedName>
        <fullName evidence="2">DUF1772 domain-containing protein</fullName>
    </submittedName>
</protein>
<keyword evidence="3" id="KW-1185">Reference proteome</keyword>
<dbReference type="Proteomes" id="UP001196068">
    <property type="component" value="Unassembled WGS sequence"/>
</dbReference>
<proteinExistence type="predicted"/>